<dbReference type="EMBL" id="AZBU02000005">
    <property type="protein sequence ID" value="TKR75797.1"/>
    <property type="molecule type" value="Genomic_DNA"/>
</dbReference>
<name>A0A4U5N094_STECR</name>
<reference evidence="2 3" key="1">
    <citation type="journal article" date="2015" name="Genome Biol.">
        <title>Comparative genomics of Steinernema reveals deeply conserved gene regulatory networks.</title>
        <authorList>
            <person name="Dillman A.R."/>
            <person name="Macchietto M."/>
            <person name="Porter C.F."/>
            <person name="Rogers A."/>
            <person name="Williams B."/>
            <person name="Antoshechkin I."/>
            <person name="Lee M.M."/>
            <person name="Goodwin Z."/>
            <person name="Lu X."/>
            <person name="Lewis E.E."/>
            <person name="Goodrich-Blair H."/>
            <person name="Stock S.P."/>
            <person name="Adams B.J."/>
            <person name="Sternberg P.W."/>
            <person name="Mortazavi A."/>
        </authorList>
    </citation>
    <scope>NUCLEOTIDE SEQUENCE [LARGE SCALE GENOMIC DNA]</scope>
    <source>
        <strain evidence="2 3">ALL</strain>
    </source>
</reference>
<evidence type="ECO:0000256" key="1">
    <source>
        <dbReference type="SAM" id="MobiDB-lite"/>
    </source>
</evidence>
<evidence type="ECO:0000313" key="3">
    <source>
        <dbReference type="Proteomes" id="UP000298663"/>
    </source>
</evidence>
<reference evidence="2 3" key="2">
    <citation type="journal article" date="2019" name="G3 (Bethesda)">
        <title>Hybrid Assembly of the Genome of the Entomopathogenic Nematode Steinernema carpocapsae Identifies the X-Chromosome.</title>
        <authorList>
            <person name="Serra L."/>
            <person name="Macchietto M."/>
            <person name="Macias-Munoz A."/>
            <person name="McGill C.J."/>
            <person name="Rodriguez I.M."/>
            <person name="Rodriguez B."/>
            <person name="Murad R."/>
            <person name="Mortazavi A."/>
        </authorList>
    </citation>
    <scope>NUCLEOTIDE SEQUENCE [LARGE SCALE GENOMIC DNA]</scope>
    <source>
        <strain evidence="2 3">ALL</strain>
    </source>
</reference>
<dbReference type="OrthoDB" id="5853941at2759"/>
<dbReference type="STRING" id="34508.A0A4U5N094"/>
<gene>
    <name evidence="2" type="ORF">L596_017039</name>
</gene>
<proteinExistence type="predicted"/>
<organism evidence="2 3">
    <name type="scientific">Steinernema carpocapsae</name>
    <name type="common">Entomopathogenic nematode</name>
    <dbReference type="NCBI Taxonomy" id="34508"/>
    <lineage>
        <taxon>Eukaryota</taxon>
        <taxon>Metazoa</taxon>
        <taxon>Ecdysozoa</taxon>
        <taxon>Nematoda</taxon>
        <taxon>Chromadorea</taxon>
        <taxon>Rhabditida</taxon>
        <taxon>Tylenchina</taxon>
        <taxon>Panagrolaimomorpha</taxon>
        <taxon>Strongyloidoidea</taxon>
        <taxon>Steinernematidae</taxon>
        <taxon>Steinernema</taxon>
    </lineage>
</organism>
<keyword evidence="3" id="KW-1185">Reference proteome</keyword>
<feature type="compositionally biased region" description="Basic and acidic residues" evidence="1">
    <location>
        <begin position="223"/>
        <end position="234"/>
    </location>
</feature>
<protein>
    <submittedName>
        <fullName evidence="2">Uncharacterized protein</fullName>
    </submittedName>
</protein>
<sequence length="647" mass="72898">MLRKIPTSRFDWDEHIPFTVYSHNALVHRSTNCSPFSLIFGRDPKWPSLVSTDQCKDFKYTVDCDTYLDLLKENLHVMSKIAKGNADRMRDENKANYDSSNNVATRNFEPGERVLVRRPREKILRGRCAKILPVNDGPFPIISVGRTSAKVDKGNGEIEQVRLELMTKYPREIEEHRVAVICSIPKVDFPVSDSPPMDDNYDWLDYSEDEPMRSDSEDPVSDISEKLPKEKNSIEDPASVISEKLPKEKNSMEDPASVISRELPKEKYSAEDSTCQSQEGPEEHTETTKTRSVCIGVEKSKSIRGRLSSSKHTGHQRQKVGTIGPTVTRKPPAPKISGRGKNFAPHPIVPRHATPIQRNREPLLTTTVPQLACTRKTFKVHGRNKLPQREVPIKALVGSASPSMHGTRKTPSQFKASLGTSLHGTDGYAKVVYDQRNQSSFLHDKRSRKREPLTVTIQNQPPQAQRADVPGTPDETIILGDRFAMDVGRRSRGKINQIYSIEEIQAWKPTNNATAIILCLSHATVCRLGADATYRALRTMMSSLLTDHCTTHRKNVTFYLVAPPPLPSAIHTYDHWLNMLESLAKECKQKYICLVGHFSLVSYYFFGRQATSQITGDGVLSQKIRSTVVQFLSEIANLPLFLKEKDD</sequence>
<dbReference type="Gene3D" id="3.30.420.10">
    <property type="entry name" value="Ribonuclease H-like superfamily/Ribonuclease H"/>
    <property type="match status" value="1"/>
</dbReference>
<evidence type="ECO:0000313" key="2">
    <source>
        <dbReference type="EMBL" id="TKR75797.1"/>
    </source>
</evidence>
<comment type="caution">
    <text evidence="2">The sequence shown here is derived from an EMBL/GenBank/DDBJ whole genome shotgun (WGS) entry which is preliminary data.</text>
</comment>
<feature type="region of interest" description="Disordered" evidence="1">
    <location>
        <begin position="204"/>
        <end position="348"/>
    </location>
</feature>
<dbReference type="Proteomes" id="UP000298663">
    <property type="component" value="Unassembled WGS sequence"/>
</dbReference>
<dbReference type="GO" id="GO:0003676">
    <property type="term" value="F:nucleic acid binding"/>
    <property type="evidence" value="ECO:0007669"/>
    <property type="project" value="InterPro"/>
</dbReference>
<dbReference type="AlphaFoldDB" id="A0A4U5N094"/>
<dbReference type="InterPro" id="IPR036397">
    <property type="entry name" value="RNaseH_sf"/>
</dbReference>
<accession>A0A4U5N094</accession>